<dbReference type="SUPFAM" id="SSF51621">
    <property type="entry name" value="Phosphoenolpyruvate/pyruvate domain"/>
    <property type="match status" value="1"/>
</dbReference>
<dbReference type="InterPro" id="IPR015813">
    <property type="entry name" value="Pyrv/PenolPyrv_kinase-like_dom"/>
</dbReference>
<dbReference type="Gene3D" id="3.20.20.60">
    <property type="entry name" value="Phosphoenolpyruvate-binding domains"/>
    <property type="match status" value="1"/>
</dbReference>
<dbReference type="InterPro" id="IPR040186">
    <property type="entry name" value="Citramalyl-CoA_lyase"/>
</dbReference>
<sequence>MTCHAFGITSIDTPYVQYENKEGLVAELDYLKKIGMKAKFAIHPLQVDPINTAFCPTDEQVEYYGSMVSEFDKAQAEEGKAAINFRGKMVDIAAYKRGLDFLKQYEQLKHLK</sequence>
<name>A0A7S3IFD4_9SPIT</name>
<dbReference type="EMBL" id="HBIH01004002">
    <property type="protein sequence ID" value="CAE0321142.1"/>
    <property type="molecule type" value="Transcribed_RNA"/>
</dbReference>
<dbReference type="InterPro" id="IPR040442">
    <property type="entry name" value="Pyrv_kinase-like_dom_sf"/>
</dbReference>
<proteinExistence type="predicted"/>
<dbReference type="GO" id="GO:0047777">
    <property type="term" value="F:(S)-citramalyl-CoA lyase activity"/>
    <property type="evidence" value="ECO:0007669"/>
    <property type="project" value="TreeGrafter"/>
</dbReference>
<evidence type="ECO:0000313" key="1">
    <source>
        <dbReference type="EMBL" id="CAE0321142.1"/>
    </source>
</evidence>
<reference evidence="1" key="1">
    <citation type="submission" date="2021-01" db="EMBL/GenBank/DDBJ databases">
        <authorList>
            <person name="Corre E."/>
            <person name="Pelletier E."/>
            <person name="Niang G."/>
            <person name="Scheremetjew M."/>
            <person name="Finn R."/>
            <person name="Kale V."/>
            <person name="Holt S."/>
            <person name="Cochrane G."/>
            <person name="Meng A."/>
            <person name="Brown T."/>
            <person name="Cohen L."/>
        </authorList>
    </citation>
    <scope>NUCLEOTIDE SEQUENCE</scope>
    <source>
        <strain evidence="1">S3</strain>
    </source>
</reference>
<dbReference type="GO" id="GO:0106064">
    <property type="term" value="P:regulation of cobalamin metabolic process"/>
    <property type="evidence" value="ECO:0007669"/>
    <property type="project" value="TreeGrafter"/>
</dbReference>
<accession>A0A7S3IFD4</accession>
<dbReference type="PANTHER" id="PTHR11105:SF0">
    <property type="entry name" value="CITRAMALYL-COA LYASE, MITOCHONDRIAL"/>
    <property type="match status" value="1"/>
</dbReference>
<dbReference type="PANTHER" id="PTHR11105">
    <property type="entry name" value="CITRATE LYASE SUBUNIT BETA-RELATED"/>
    <property type="match status" value="1"/>
</dbReference>
<dbReference type="AlphaFoldDB" id="A0A7S3IFD4"/>
<protein>
    <submittedName>
        <fullName evidence="1">Uncharacterized protein</fullName>
    </submittedName>
</protein>
<gene>
    <name evidence="1" type="ORF">SINC0208_LOCUS1723</name>
</gene>
<organism evidence="1">
    <name type="scientific">Strombidium inclinatum</name>
    <dbReference type="NCBI Taxonomy" id="197538"/>
    <lineage>
        <taxon>Eukaryota</taxon>
        <taxon>Sar</taxon>
        <taxon>Alveolata</taxon>
        <taxon>Ciliophora</taxon>
        <taxon>Intramacronucleata</taxon>
        <taxon>Spirotrichea</taxon>
        <taxon>Oligotrichia</taxon>
        <taxon>Strombidiidae</taxon>
        <taxon>Strombidium</taxon>
    </lineage>
</organism>